<evidence type="ECO:0000313" key="11">
    <source>
        <dbReference type="Proteomes" id="UP000189733"/>
    </source>
</evidence>
<dbReference type="Pfam" id="PF02219">
    <property type="entry name" value="MTHFR"/>
    <property type="match status" value="1"/>
</dbReference>
<dbReference type="Proteomes" id="UP000189733">
    <property type="component" value="Unassembled WGS sequence"/>
</dbReference>
<dbReference type="InterPro" id="IPR029041">
    <property type="entry name" value="FAD-linked_oxidoreductase-like"/>
</dbReference>
<keyword evidence="11" id="KW-1185">Reference proteome</keyword>
<keyword evidence="4" id="KW-0285">Flavoprotein</keyword>
<keyword evidence="8" id="KW-0862">Zinc</keyword>
<evidence type="ECO:0000256" key="5">
    <source>
        <dbReference type="ARBA" id="ARBA00022679"/>
    </source>
</evidence>
<dbReference type="PANTHER" id="PTHR11103">
    <property type="entry name" value="SLR1189 PROTEIN"/>
    <property type="match status" value="1"/>
</dbReference>
<comment type="cofactor">
    <cofactor evidence="1">
        <name>FAD</name>
        <dbReference type="ChEBI" id="CHEBI:57692"/>
    </cofactor>
</comment>
<feature type="non-terminal residue" evidence="10">
    <location>
        <position position="1"/>
    </location>
</feature>
<feature type="binding site" evidence="8">
    <location>
        <position position="335"/>
    </location>
    <ligand>
        <name>Zn(2+)</name>
        <dbReference type="ChEBI" id="CHEBI:29105"/>
    </ligand>
</feature>
<proteinExistence type="predicted"/>
<evidence type="ECO:0000256" key="6">
    <source>
        <dbReference type="ARBA" id="ARBA00022827"/>
    </source>
</evidence>
<evidence type="ECO:0000259" key="9">
    <source>
        <dbReference type="PROSITE" id="PS50970"/>
    </source>
</evidence>
<dbReference type="GO" id="GO:0046872">
    <property type="term" value="F:metal ion binding"/>
    <property type="evidence" value="ECO:0007669"/>
    <property type="project" value="UniProtKB-KW"/>
</dbReference>
<evidence type="ECO:0000256" key="7">
    <source>
        <dbReference type="ARBA" id="ARBA00023002"/>
    </source>
</evidence>
<dbReference type="NCBIfam" id="NF006396">
    <property type="entry name" value="PRK08645.1"/>
    <property type="match status" value="1"/>
</dbReference>
<dbReference type="UniPathway" id="UPA00193"/>
<name>A0A1T4VKX7_9BACT</name>
<dbReference type="EMBL" id="FUYA01000001">
    <property type="protein sequence ID" value="SKA65634.1"/>
    <property type="molecule type" value="Genomic_DNA"/>
</dbReference>
<evidence type="ECO:0000256" key="3">
    <source>
        <dbReference type="ARBA" id="ARBA00022603"/>
    </source>
</evidence>
<comment type="pathway">
    <text evidence="2">One-carbon metabolism; tetrahydrofolate interconversion.</text>
</comment>
<keyword evidence="8" id="KW-0479">Metal-binding</keyword>
<dbReference type="InterPro" id="IPR003171">
    <property type="entry name" value="Mehydrof_redctse-like"/>
</dbReference>
<keyword evidence="5 8" id="KW-0808">Transferase</keyword>
<feature type="domain" description="Hcy-binding" evidence="9">
    <location>
        <begin position="63"/>
        <end position="349"/>
    </location>
</feature>
<evidence type="ECO:0000256" key="4">
    <source>
        <dbReference type="ARBA" id="ARBA00022630"/>
    </source>
</evidence>
<dbReference type="GO" id="GO:0032259">
    <property type="term" value="P:methylation"/>
    <property type="evidence" value="ECO:0007669"/>
    <property type="project" value="UniProtKB-KW"/>
</dbReference>
<evidence type="ECO:0000313" key="10">
    <source>
        <dbReference type="EMBL" id="SKA65634.1"/>
    </source>
</evidence>
<dbReference type="Gene3D" id="3.20.20.220">
    <property type="match status" value="1"/>
</dbReference>
<keyword evidence="3 8" id="KW-0489">Methyltransferase</keyword>
<gene>
    <name evidence="10" type="ORF">SAMN02745702_00584</name>
</gene>
<organism evidence="10 11">
    <name type="scientific">Desulfobaculum bizertense DSM 18034</name>
    <dbReference type="NCBI Taxonomy" id="1121442"/>
    <lineage>
        <taxon>Bacteria</taxon>
        <taxon>Pseudomonadati</taxon>
        <taxon>Thermodesulfobacteriota</taxon>
        <taxon>Desulfovibrionia</taxon>
        <taxon>Desulfovibrionales</taxon>
        <taxon>Desulfovibrionaceae</taxon>
        <taxon>Desulfobaculum</taxon>
    </lineage>
</organism>
<dbReference type="GO" id="GO:0006555">
    <property type="term" value="P:methionine metabolic process"/>
    <property type="evidence" value="ECO:0007669"/>
    <property type="project" value="InterPro"/>
</dbReference>
<dbReference type="STRING" id="1121442.SAMN02745702_00584"/>
<dbReference type="AlphaFoldDB" id="A0A1T4VKX7"/>
<dbReference type="InterPro" id="IPR036589">
    <property type="entry name" value="HCY_dom_sf"/>
</dbReference>
<dbReference type="Pfam" id="PF02574">
    <property type="entry name" value="S-methyl_trans"/>
    <property type="match status" value="1"/>
</dbReference>
<accession>A0A1T4VKX7</accession>
<comment type="cofactor">
    <cofactor evidence="8">
        <name>Zn(2+)</name>
        <dbReference type="ChEBI" id="CHEBI:29105"/>
    </cofactor>
</comment>
<evidence type="ECO:0000256" key="8">
    <source>
        <dbReference type="PROSITE-ProRule" id="PRU00333"/>
    </source>
</evidence>
<feature type="binding site" evidence="8">
    <location>
        <position position="334"/>
    </location>
    <ligand>
        <name>Zn(2+)</name>
        <dbReference type="ChEBI" id="CHEBI:29105"/>
    </ligand>
</feature>
<evidence type="ECO:0000256" key="2">
    <source>
        <dbReference type="ARBA" id="ARBA00004777"/>
    </source>
</evidence>
<keyword evidence="6" id="KW-0274">FAD</keyword>
<feature type="binding site" evidence="8">
    <location>
        <position position="270"/>
    </location>
    <ligand>
        <name>Zn(2+)</name>
        <dbReference type="ChEBI" id="CHEBI:29105"/>
    </ligand>
</feature>
<dbReference type="PROSITE" id="PS50970">
    <property type="entry name" value="HCY"/>
    <property type="match status" value="1"/>
</dbReference>
<dbReference type="InterPro" id="IPR003726">
    <property type="entry name" value="HCY_dom"/>
</dbReference>
<dbReference type="PANTHER" id="PTHR11103:SF18">
    <property type="entry name" value="SLR1189 PROTEIN"/>
    <property type="match status" value="1"/>
</dbReference>
<reference evidence="10 11" key="1">
    <citation type="submission" date="2017-02" db="EMBL/GenBank/DDBJ databases">
        <authorList>
            <person name="Peterson S.W."/>
        </authorList>
    </citation>
    <scope>NUCLEOTIDE SEQUENCE [LARGE SCALE GENOMIC DNA]</scope>
    <source>
        <strain evidence="10 11">DSM 18034</strain>
    </source>
</reference>
<protein>
    <submittedName>
        <fullName evidence="10">Homocysteine S-methyltransferase</fullName>
    </submittedName>
</protein>
<dbReference type="SUPFAM" id="SSF82282">
    <property type="entry name" value="Homocysteine S-methyltransferase"/>
    <property type="match status" value="1"/>
</dbReference>
<dbReference type="GO" id="GO:0008168">
    <property type="term" value="F:methyltransferase activity"/>
    <property type="evidence" value="ECO:0007669"/>
    <property type="project" value="UniProtKB-UniRule"/>
</dbReference>
<dbReference type="GO" id="GO:0035999">
    <property type="term" value="P:tetrahydrofolate interconversion"/>
    <property type="evidence" value="ECO:0007669"/>
    <property type="project" value="UniProtKB-UniPathway"/>
</dbReference>
<dbReference type="GO" id="GO:0004489">
    <property type="term" value="F:methylenetetrahydrofolate reductase [NAD(P)H] activity"/>
    <property type="evidence" value="ECO:0007669"/>
    <property type="project" value="InterPro"/>
</dbReference>
<dbReference type="Gene3D" id="3.20.20.330">
    <property type="entry name" value="Homocysteine-binding-like domain"/>
    <property type="match status" value="1"/>
</dbReference>
<evidence type="ECO:0000256" key="1">
    <source>
        <dbReference type="ARBA" id="ARBA00001974"/>
    </source>
</evidence>
<dbReference type="CDD" id="cd00537">
    <property type="entry name" value="MTHFR"/>
    <property type="match status" value="1"/>
</dbReference>
<dbReference type="SUPFAM" id="SSF51730">
    <property type="entry name" value="FAD-linked oxidoreductase"/>
    <property type="match status" value="1"/>
</dbReference>
<sequence>KLPRLLNSMRIRKGIIPLRGGLGAGPQPFPSHLCSHKLDKKRSGVESILPTYRMWEREKKKMEQRLTEELKRRVVLADGAMGSRIFEKGIPAELSYDELNISHPELISEIHAEYLQAGAELLETNTFSATSLRLERFGLAGKTHEINRRGAELARAAAGEHCQHRQCWIAGSMGPLGRLEEMPSAHKIAELYTEQAAALLEGGVDALILETFTRLDMLLPALEAVRKLTELPVIAQLVFTAQGSSFSGLNIEDSLRRLEDAGADVVGTNCGSGPLGVLRALRNAGTRQCPLSAFPNAGFPEQIGDRMLFNSDPSYFAQSALQAIPLGARLIGGCCGTGPAHIAALRKALDAGEYRKVKQPEPQPETGTTGEELRALPETLFSRKLRRGKKMILVELDPPKHLDTGLALEAASALSRAGVDAITIAENPLAVPRLSNTTLAGMIHRRTGSEVIVHITGRDRNLVGMQATLMGLAAEGLSNVLAVTGDPPPSGSDDVVKGVFDLRSFDLLDLIRRFNKGMNHHGDSMRLRANFCAGAAFNPNTKNKPMQVRRMERKIENGAGYFLTQPVYTKADVDAVADMTAHISAPIFLGIMPLISSRNAEFLHNEFPGITIPDDIRQRMKDAGDKGVDEGIEIAWDLVQHAWDKFAGIYIMPPFNRYAIALELMKRLQQNGMWEA</sequence>
<keyword evidence="7" id="KW-0560">Oxidoreductase</keyword>